<dbReference type="InterPro" id="IPR003856">
    <property type="entry name" value="LPS_length_determ_N"/>
</dbReference>
<reference evidence="10 11" key="1">
    <citation type="submission" date="2018-10" db="EMBL/GenBank/DDBJ databases">
        <title>Kocuria sp. M5W7-7, whole genome shotgun sequence.</title>
        <authorList>
            <person name="Tuo L."/>
        </authorList>
    </citation>
    <scope>NUCLEOTIDE SEQUENCE [LARGE SCALE GENOMIC DNA]</scope>
    <source>
        <strain evidence="10 11">M5W7-7</strain>
    </source>
</reference>
<protein>
    <submittedName>
        <fullName evidence="10">Polysaccharide biosynthesis protein</fullName>
    </submittedName>
</protein>
<evidence type="ECO:0000256" key="1">
    <source>
        <dbReference type="ARBA" id="ARBA00004651"/>
    </source>
</evidence>
<comment type="subcellular location">
    <subcellularLocation>
        <location evidence="1">Cell membrane</location>
        <topology evidence="1">Multi-pass membrane protein</topology>
    </subcellularLocation>
</comment>
<dbReference type="Proteomes" id="UP000270616">
    <property type="component" value="Unassembled WGS sequence"/>
</dbReference>
<name>A0A3N4ABP5_9MICC</name>
<feature type="compositionally biased region" description="Basic residues" evidence="7">
    <location>
        <begin position="8"/>
        <end position="18"/>
    </location>
</feature>
<dbReference type="PANTHER" id="PTHR32309">
    <property type="entry name" value="TYROSINE-PROTEIN KINASE"/>
    <property type="match status" value="1"/>
</dbReference>
<feature type="transmembrane region" description="Helical" evidence="8">
    <location>
        <begin position="214"/>
        <end position="233"/>
    </location>
</feature>
<keyword evidence="4 8" id="KW-0812">Transmembrane</keyword>
<keyword evidence="5 8" id="KW-1133">Transmembrane helix</keyword>
<keyword evidence="3" id="KW-1003">Cell membrane</keyword>
<dbReference type="PANTHER" id="PTHR32309:SF13">
    <property type="entry name" value="FERRIC ENTEROBACTIN TRANSPORT PROTEIN FEPE"/>
    <property type="match status" value="1"/>
</dbReference>
<organism evidence="10 11">
    <name type="scientific">Kocuria soli</name>
    <dbReference type="NCBI Taxonomy" id="2485125"/>
    <lineage>
        <taxon>Bacteria</taxon>
        <taxon>Bacillati</taxon>
        <taxon>Actinomycetota</taxon>
        <taxon>Actinomycetes</taxon>
        <taxon>Micrococcales</taxon>
        <taxon>Micrococcaceae</taxon>
        <taxon>Kocuria</taxon>
    </lineage>
</organism>
<evidence type="ECO:0000256" key="6">
    <source>
        <dbReference type="ARBA" id="ARBA00023136"/>
    </source>
</evidence>
<evidence type="ECO:0000256" key="7">
    <source>
        <dbReference type="SAM" id="MobiDB-lite"/>
    </source>
</evidence>
<evidence type="ECO:0000256" key="3">
    <source>
        <dbReference type="ARBA" id="ARBA00022475"/>
    </source>
</evidence>
<keyword evidence="6 8" id="KW-0472">Membrane</keyword>
<evidence type="ECO:0000256" key="5">
    <source>
        <dbReference type="ARBA" id="ARBA00022989"/>
    </source>
</evidence>
<accession>A0A3N4ABP5</accession>
<comment type="similarity">
    <text evidence="2">Belongs to the CpsC/CapA family.</text>
</comment>
<sequence length="243" mass="24930">MPGTTAPRGRRTVHRSRRPGATGPNGAVLRPGHREGGTTVTLARFLKALRRLWPIVLITTGLGLALGFGSAMIMPKSYEAQSTIFVNVSDSETVQDLQMGEQFAQARAASYAAIGTSSRVLGPLAEELGGDVTASSLGSQVTVTNSPNTAVITVTATDGHPERAAEIANGAAQSLVDTSAELEGAEDADSSPVKLNLMEEAAVPSSPSAPSTSMNMLVGAVVGLLIGLLVVLARAGTTRRADA</sequence>
<keyword evidence="11" id="KW-1185">Reference proteome</keyword>
<dbReference type="Pfam" id="PF02706">
    <property type="entry name" value="Wzz"/>
    <property type="match status" value="1"/>
</dbReference>
<evidence type="ECO:0000313" key="10">
    <source>
        <dbReference type="EMBL" id="ROZ63272.1"/>
    </source>
</evidence>
<dbReference type="InterPro" id="IPR050445">
    <property type="entry name" value="Bact_polysacc_biosynth/exp"/>
</dbReference>
<feature type="region of interest" description="Disordered" evidence="7">
    <location>
        <begin position="1"/>
        <end position="35"/>
    </location>
</feature>
<dbReference type="GO" id="GO:0004713">
    <property type="term" value="F:protein tyrosine kinase activity"/>
    <property type="evidence" value="ECO:0007669"/>
    <property type="project" value="TreeGrafter"/>
</dbReference>
<feature type="domain" description="Polysaccharide chain length determinant N-terminal" evidence="9">
    <location>
        <begin position="39"/>
        <end position="127"/>
    </location>
</feature>
<proteinExistence type="inferred from homology"/>
<dbReference type="AlphaFoldDB" id="A0A3N4ABP5"/>
<gene>
    <name evidence="10" type="ORF">EDL96_06955</name>
</gene>
<evidence type="ECO:0000259" key="9">
    <source>
        <dbReference type="Pfam" id="PF02706"/>
    </source>
</evidence>
<feature type="transmembrane region" description="Helical" evidence="8">
    <location>
        <begin position="52"/>
        <end position="73"/>
    </location>
</feature>
<evidence type="ECO:0000256" key="4">
    <source>
        <dbReference type="ARBA" id="ARBA00022692"/>
    </source>
</evidence>
<comment type="caution">
    <text evidence="10">The sequence shown here is derived from an EMBL/GenBank/DDBJ whole genome shotgun (WGS) entry which is preliminary data.</text>
</comment>
<evidence type="ECO:0000256" key="8">
    <source>
        <dbReference type="SAM" id="Phobius"/>
    </source>
</evidence>
<dbReference type="GO" id="GO:0005886">
    <property type="term" value="C:plasma membrane"/>
    <property type="evidence" value="ECO:0007669"/>
    <property type="project" value="UniProtKB-SubCell"/>
</dbReference>
<dbReference type="EMBL" id="RKMF01000007">
    <property type="protein sequence ID" value="ROZ63272.1"/>
    <property type="molecule type" value="Genomic_DNA"/>
</dbReference>
<evidence type="ECO:0000313" key="11">
    <source>
        <dbReference type="Proteomes" id="UP000270616"/>
    </source>
</evidence>
<evidence type="ECO:0000256" key="2">
    <source>
        <dbReference type="ARBA" id="ARBA00006683"/>
    </source>
</evidence>